<organism evidence="3 4">
    <name type="scientific">Bdellovibrio bacteriovorus</name>
    <dbReference type="NCBI Taxonomy" id="959"/>
    <lineage>
        <taxon>Bacteria</taxon>
        <taxon>Pseudomonadati</taxon>
        <taxon>Bdellovibrionota</taxon>
        <taxon>Bdellovibrionia</taxon>
        <taxon>Bdellovibrionales</taxon>
        <taxon>Pseudobdellovibrionaceae</taxon>
        <taxon>Bdellovibrio</taxon>
    </lineage>
</organism>
<evidence type="ECO:0000313" key="4">
    <source>
        <dbReference type="Proteomes" id="UP000197003"/>
    </source>
</evidence>
<reference evidence="3 4" key="1">
    <citation type="submission" date="2017-04" db="EMBL/GenBank/DDBJ databases">
        <title>Whole genome sequence of Bdellovibrio bacteriovorus strain SSB218315.</title>
        <authorList>
            <person name="Oyedara O."/>
            <person name="Rodriguez-Perez M.A."/>
        </authorList>
    </citation>
    <scope>NUCLEOTIDE SEQUENCE [LARGE SCALE GENOMIC DNA]</scope>
    <source>
        <strain evidence="3 4">SSB218315</strain>
    </source>
</reference>
<dbReference type="RefSeq" id="WP_088564942.1">
    <property type="nucleotide sequence ID" value="NZ_CP020946.1"/>
</dbReference>
<proteinExistence type="predicted"/>
<feature type="signal peptide" evidence="2">
    <location>
        <begin position="1"/>
        <end position="16"/>
    </location>
</feature>
<dbReference type="AlphaFoldDB" id="A0A1Z3N7E3"/>
<gene>
    <name evidence="3" type="ORF">B9G79_07360</name>
</gene>
<dbReference type="Proteomes" id="UP000197003">
    <property type="component" value="Chromosome"/>
</dbReference>
<evidence type="ECO:0000313" key="3">
    <source>
        <dbReference type="EMBL" id="ASD63403.1"/>
    </source>
</evidence>
<dbReference type="EMBL" id="CP020946">
    <property type="protein sequence ID" value="ASD63403.1"/>
    <property type="molecule type" value="Genomic_DNA"/>
</dbReference>
<evidence type="ECO:0000256" key="1">
    <source>
        <dbReference type="SAM" id="MobiDB-lite"/>
    </source>
</evidence>
<evidence type="ECO:0000256" key="2">
    <source>
        <dbReference type="SAM" id="SignalP"/>
    </source>
</evidence>
<evidence type="ECO:0008006" key="5">
    <source>
        <dbReference type="Google" id="ProtNLM"/>
    </source>
</evidence>
<feature type="chain" id="PRO_5012079971" description="Lipoprotein" evidence="2">
    <location>
        <begin position="17"/>
        <end position="386"/>
    </location>
</feature>
<keyword evidence="2" id="KW-0732">Signal</keyword>
<sequence>MKVLLALLTSVLFLTACEMQQDPLANASDQVRNGHLPDTNKPVPEKPIPQDGLLVDAPERVNARVGSEVQFKVGGRVMIPGVTFKMIVLNLADFPGAKFDESTGEFFWTPSKALLGSLPNLAMSLKVVLATDSTPTHPTVSVRNHEVRFFIENTYTKPIVNTIEGSSGVLIAGKSYEMTVTLEDIDAYAKENVSVQVRDCAASYSSDSISHFVEVKNIKDVAGSTGKYTGTVVVNLNNADTLAYGTYCFGLVAVSKHGVVSDFYKREVTVEPRLRPTKMTMENVPNITAGESVQVAFSIYDPANFANIRLVSIDDVATALPGSSLTCKKAYGSSSQLDCAGLIKTDATTAAKTLTVTIKVESVSPRSIQTASNTHTLRINVKAANP</sequence>
<feature type="region of interest" description="Disordered" evidence="1">
    <location>
        <begin position="28"/>
        <end position="53"/>
    </location>
</feature>
<accession>A0A1Z3N7E3</accession>
<dbReference type="PROSITE" id="PS51257">
    <property type="entry name" value="PROKAR_LIPOPROTEIN"/>
    <property type="match status" value="1"/>
</dbReference>
<name>A0A1Z3N7E3_BDEBC</name>
<protein>
    <recommendedName>
        <fullName evidence="5">Lipoprotein</fullName>
    </recommendedName>
</protein>
<dbReference type="OrthoDB" id="5288688at2"/>